<comment type="caution">
    <text evidence="2">The sequence shown here is derived from an EMBL/GenBank/DDBJ whole genome shotgun (WGS) entry which is preliminary data.</text>
</comment>
<feature type="transmembrane region" description="Helical" evidence="1">
    <location>
        <begin position="125"/>
        <end position="150"/>
    </location>
</feature>
<accession>A0ABU4G1M7</accession>
<dbReference type="EMBL" id="JAUBDH010000008">
    <property type="protein sequence ID" value="MDW0110877.1"/>
    <property type="molecule type" value="Genomic_DNA"/>
</dbReference>
<evidence type="ECO:0008006" key="4">
    <source>
        <dbReference type="Google" id="ProtNLM"/>
    </source>
</evidence>
<name>A0ABU4G1M7_9BACL</name>
<keyword evidence="1" id="KW-0812">Transmembrane</keyword>
<reference evidence="2 3" key="1">
    <citation type="submission" date="2023-06" db="EMBL/GenBank/DDBJ databases">
        <title>Sporosarcina sp. nov., isolated from Korean traditional fermented seafood 'Jeotgal'.</title>
        <authorList>
            <person name="Yang A.-I."/>
            <person name="Shin N.-R."/>
        </authorList>
    </citation>
    <scope>NUCLEOTIDE SEQUENCE [LARGE SCALE GENOMIC DNA]</scope>
    <source>
        <strain evidence="2 3">KCTC3840</strain>
    </source>
</reference>
<feature type="transmembrane region" description="Helical" evidence="1">
    <location>
        <begin position="162"/>
        <end position="180"/>
    </location>
</feature>
<feature type="transmembrane region" description="Helical" evidence="1">
    <location>
        <begin position="65"/>
        <end position="88"/>
    </location>
</feature>
<protein>
    <recommendedName>
        <fullName evidence="4">EamA domain-containing protein</fullName>
    </recommendedName>
</protein>
<gene>
    <name evidence="2" type="ORF">QT716_12600</name>
</gene>
<evidence type="ECO:0000313" key="2">
    <source>
        <dbReference type="EMBL" id="MDW0110877.1"/>
    </source>
</evidence>
<evidence type="ECO:0000313" key="3">
    <source>
        <dbReference type="Proteomes" id="UP001280629"/>
    </source>
</evidence>
<dbReference type="Proteomes" id="UP001280629">
    <property type="component" value="Unassembled WGS sequence"/>
</dbReference>
<dbReference type="RefSeq" id="WP_317936447.1">
    <property type="nucleotide sequence ID" value="NZ_JAUBDH010000008.1"/>
</dbReference>
<organism evidence="2 3">
    <name type="scientific">Sporosarcina aquimarina</name>
    <dbReference type="NCBI Taxonomy" id="114975"/>
    <lineage>
        <taxon>Bacteria</taxon>
        <taxon>Bacillati</taxon>
        <taxon>Bacillota</taxon>
        <taxon>Bacilli</taxon>
        <taxon>Bacillales</taxon>
        <taxon>Caryophanaceae</taxon>
        <taxon>Sporosarcina</taxon>
    </lineage>
</organism>
<keyword evidence="1" id="KW-0472">Membrane</keyword>
<feature type="transmembrane region" description="Helical" evidence="1">
    <location>
        <begin position="9"/>
        <end position="29"/>
    </location>
</feature>
<feature type="transmembrane region" description="Helical" evidence="1">
    <location>
        <begin position="35"/>
        <end position="53"/>
    </location>
</feature>
<keyword evidence="3" id="KW-1185">Reference proteome</keyword>
<sequence length="216" mass="23885">MVSSFVKLPFFLSIFALLFTYSVYLLQLFTLGDAYMGWLLISIVMGSALLFSSTHPKSWMNRRSVMNTFLVLNTLSVGYGTFLALGMLRPYSSILSIIGYLLVAGIVIGIYATSLVREPSANAKVLHGFTITIGIALSAGTLYFVYIFYLFSEEGNSETWKLFVPLGVYGIVYIIQMKALKIQRTKVAYSIAAIQILIPVVLMLLWKSLAAGEGIL</sequence>
<proteinExistence type="predicted"/>
<feature type="transmembrane region" description="Helical" evidence="1">
    <location>
        <begin position="187"/>
        <end position="206"/>
    </location>
</feature>
<feature type="transmembrane region" description="Helical" evidence="1">
    <location>
        <begin position="94"/>
        <end position="113"/>
    </location>
</feature>
<evidence type="ECO:0000256" key="1">
    <source>
        <dbReference type="SAM" id="Phobius"/>
    </source>
</evidence>
<keyword evidence="1" id="KW-1133">Transmembrane helix</keyword>